<comment type="catalytic activity">
    <reaction evidence="3">
        <text>L-aspartate + L-glutamine + ATP + H2O = L-asparagine + L-glutamate + AMP + diphosphate + H(+)</text>
        <dbReference type="Rhea" id="RHEA:12228"/>
        <dbReference type="ChEBI" id="CHEBI:15377"/>
        <dbReference type="ChEBI" id="CHEBI:15378"/>
        <dbReference type="ChEBI" id="CHEBI:29985"/>
        <dbReference type="ChEBI" id="CHEBI:29991"/>
        <dbReference type="ChEBI" id="CHEBI:30616"/>
        <dbReference type="ChEBI" id="CHEBI:33019"/>
        <dbReference type="ChEBI" id="CHEBI:58048"/>
        <dbReference type="ChEBI" id="CHEBI:58359"/>
        <dbReference type="ChEBI" id="CHEBI:456215"/>
        <dbReference type="EC" id="6.3.5.4"/>
    </reaction>
</comment>
<gene>
    <name evidence="4" type="ORF">E8L03_19605</name>
</gene>
<protein>
    <recommendedName>
        <fullName evidence="2">asparagine synthase (glutamine-hydrolyzing)</fullName>
        <ecNumber evidence="2">6.3.5.4</ecNumber>
    </recommendedName>
</protein>
<dbReference type="EC" id="6.3.5.4" evidence="2"/>
<dbReference type="PANTHER" id="PTHR43284:SF1">
    <property type="entry name" value="ASPARAGINE SYNTHETASE"/>
    <property type="match status" value="1"/>
</dbReference>
<dbReference type="RefSeq" id="WP_144306900.1">
    <property type="nucleotide sequence ID" value="NZ_CP039543.1"/>
</dbReference>
<sequence length="538" mass="62026">MLISRSIPLHNNFSGYYYDTSRCDEVIEEDDAVFLFHGWLYKDLDLTPRDLYARLRTTHDISQFKGVFCGALIMNNDVTVFTDRLGLGDVFVQEDPLIVSDRFTEFFRIAEYTMDDLDPVGVAEFVMFEHCIKSRTFIESIRLLPCGTVQTIGKEPYQYWDYAFSPKVRPSRKEAFEELDGLFNHAITRIRMENPDGVFGIGLSGGLDSRITAKYLKDRGANVTTFVFDHNNSDAARVSAKLARVMGLPLKRLVIPDDFSSVLDAHMEYDPMYSVRNAAYCTIRDQLPQCDAMVTGFFGDTGFGSHIKAAELTNDGDLAPKLRKRLDVVKTQLAEDDVVARVDADLASYDIGKPHWQCAERSEIDNRQHRFVKNSPSFHFYGRYLPTYSMFSDLDVVEFILSLPVDELYENNFYHSFIRYRFPRLARIRSERRAYSLMDPSWARHAKTFALKVKYKIHEKTGVTLPIFRTIGYRDAFDFERIYEVNKPHVSRELHAPGLRIDAIRALTGLRGNQVKYNYYTVGLFAERYLHDAQGYSV</sequence>
<evidence type="ECO:0000313" key="5">
    <source>
        <dbReference type="Proteomes" id="UP000503251"/>
    </source>
</evidence>
<dbReference type="Gene3D" id="3.40.50.620">
    <property type="entry name" value="HUPs"/>
    <property type="match status" value="1"/>
</dbReference>
<keyword evidence="5" id="KW-1185">Reference proteome</keyword>
<dbReference type="PANTHER" id="PTHR43284">
    <property type="entry name" value="ASPARAGINE SYNTHETASE (GLUTAMINE-HYDROLYZING)"/>
    <property type="match status" value="1"/>
</dbReference>
<dbReference type="SUPFAM" id="SSF52402">
    <property type="entry name" value="Adenine nucleotide alpha hydrolases-like"/>
    <property type="match status" value="1"/>
</dbReference>
<evidence type="ECO:0000256" key="2">
    <source>
        <dbReference type="ARBA" id="ARBA00012737"/>
    </source>
</evidence>
<reference evidence="4 5" key="1">
    <citation type="submission" date="2019-04" db="EMBL/GenBank/DDBJ databases">
        <title>Isolation and culture of sulfate reducing bacteria from the cold seep of the South China Sea.</title>
        <authorList>
            <person name="Sun C."/>
            <person name="Liu R."/>
        </authorList>
    </citation>
    <scope>NUCLEOTIDE SEQUENCE [LARGE SCALE GENOMIC DNA]</scope>
    <source>
        <strain evidence="4 5">CS1</strain>
    </source>
</reference>
<comment type="pathway">
    <text evidence="1">Amino-acid biosynthesis; L-asparagine biosynthesis; L-asparagine from L-aspartate (L-Gln route): step 1/1.</text>
</comment>
<dbReference type="Proteomes" id="UP000503251">
    <property type="component" value="Chromosome"/>
</dbReference>
<organism evidence="4 5">
    <name type="scientific">Oceanidesulfovibrio marinus</name>
    <dbReference type="NCBI Taxonomy" id="370038"/>
    <lineage>
        <taxon>Bacteria</taxon>
        <taxon>Pseudomonadati</taxon>
        <taxon>Thermodesulfobacteriota</taxon>
        <taxon>Desulfovibrionia</taxon>
        <taxon>Desulfovibrionales</taxon>
        <taxon>Desulfovibrionaceae</taxon>
        <taxon>Oceanidesulfovibrio</taxon>
    </lineage>
</organism>
<name>A0ABX6NJZ8_9BACT</name>
<evidence type="ECO:0000313" key="4">
    <source>
        <dbReference type="EMBL" id="QJT10982.1"/>
    </source>
</evidence>
<dbReference type="InterPro" id="IPR014729">
    <property type="entry name" value="Rossmann-like_a/b/a_fold"/>
</dbReference>
<evidence type="ECO:0000256" key="1">
    <source>
        <dbReference type="ARBA" id="ARBA00005187"/>
    </source>
</evidence>
<dbReference type="EMBL" id="CP039543">
    <property type="protein sequence ID" value="QJT10982.1"/>
    <property type="molecule type" value="Genomic_DNA"/>
</dbReference>
<evidence type="ECO:0000256" key="3">
    <source>
        <dbReference type="ARBA" id="ARBA00048741"/>
    </source>
</evidence>
<proteinExistence type="predicted"/>
<dbReference type="InterPro" id="IPR051786">
    <property type="entry name" value="ASN_synthetase/amidase"/>
</dbReference>
<accession>A0ABX6NJZ8</accession>